<evidence type="ECO:0000313" key="2">
    <source>
        <dbReference type="Proteomes" id="UP000002514"/>
    </source>
</evidence>
<protein>
    <submittedName>
        <fullName evidence="1">Photorhabdus luminescens subsp. laumondii TTO1 complete genome segment 3/17</fullName>
    </submittedName>
</protein>
<keyword evidence="2" id="KW-1185">Reference proteome</keyword>
<dbReference type="AlphaFoldDB" id="Q7N8J6"/>
<proteinExistence type="predicted"/>
<reference evidence="2" key="1">
    <citation type="journal article" date="2003" name="Nat. Biotechnol.">
        <title>The genome sequence of the entomopathogenic bacterium Photorhabdus luminescens.</title>
        <authorList>
            <person name="Duchaud E."/>
            <person name="Rusniok C."/>
            <person name="Frangeul L."/>
            <person name="Buchrieser C."/>
            <person name="Givaudan A."/>
            <person name="Taourit S."/>
            <person name="Bocs S."/>
            <person name="Boursaux-Eude C."/>
            <person name="Chandler M."/>
            <person name="Charles J.-F."/>
            <person name="Dassa E."/>
            <person name="Derose R."/>
            <person name="Derzelle S."/>
            <person name="Freyssinet G."/>
            <person name="Gaudriault S."/>
            <person name="Medigue C."/>
            <person name="Lanois A."/>
            <person name="Powell K."/>
            <person name="Siguier P."/>
            <person name="Vincent R."/>
            <person name="Wingate V."/>
            <person name="Zouine M."/>
            <person name="Glaser P."/>
            <person name="Boemare N."/>
            <person name="Danchin A."/>
            <person name="Kunst F."/>
        </authorList>
    </citation>
    <scope>NUCLEOTIDE SEQUENCE [LARGE SCALE GENOMIC DNA]</scope>
    <source>
        <strain evidence="2">DSM 15139 / CIP 105565 / TT01</strain>
    </source>
</reference>
<dbReference type="InterPro" id="IPR036237">
    <property type="entry name" value="Xyl_isomerase-like_sf"/>
</dbReference>
<dbReference type="Proteomes" id="UP000002514">
    <property type="component" value="Chromosome"/>
</dbReference>
<sequence>MPFEMAFMMKISCSNLMLPGNNLTEQATLLYKWGYGGIALFMNYCQWNEELHEEILNLRENTGIIPCEFAFTDEIYGHLMSDNIDLRKKSRDEKCISEWPKSVVKLARSLSWNLHTAHRILCCCFIPIRK</sequence>
<dbReference type="EMBL" id="BX571861">
    <property type="protein sequence ID" value="CAE13021.1"/>
    <property type="molecule type" value="Genomic_DNA"/>
</dbReference>
<dbReference type="SUPFAM" id="SSF51658">
    <property type="entry name" value="Xylose isomerase-like"/>
    <property type="match status" value="1"/>
</dbReference>
<dbReference type="HOGENOM" id="CLU_1936097_0_0_6"/>
<dbReference type="STRING" id="243265.plu0726"/>
<gene>
    <name evidence="1" type="ordered locus">plu0726</name>
</gene>
<evidence type="ECO:0000313" key="1">
    <source>
        <dbReference type="EMBL" id="CAE13021.1"/>
    </source>
</evidence>
<dbReference type="KEGG" id="plu:plu0726"/>
<name>Q7N8J6_PHOLL</name>
<accession>Q7N8J6</accession>
<organism evidence="1 2">
    <name type="scientific">Photorhabdus laumondii subsp. laumondii (strain DSM 15139 / CIP 105565 / TT01)</name>
    <name type="common">Photorhabdus luminescens subsp. laumondii</name>
    <dbReference type="NCBI Taxonomy" id="243265"/>
    <lineage>
        <taxon>Bacteria</taxon>
        <taxon>Pseudomonadati</taxon>
        <taxon>Pseudomonadota</taxon>
        <taxon>Gammaproteobacteria</taxon>
        <taxon>Enterobacterales</taxon>
        <taxon>Morganellaceae</taxon>
        <taxon>Photorhabdus</taxon>
    </lineage>
</organism>